<keyword evidence="1" id="KW-0472">Membrane</keyword>
<organism evidence="2 3">
    <name type="scientific">Tindallia californiensis</name>
    <dbReference type="NCBI Taxonomy" id="159292"/>
    <lineage>
        <taxon>Bacteria</taxon>
        <taxon>Bacillati</taxon>
        <taxon>Bacillota</taxon>
        <taxon>Clostridia</taxon>
        <taxon>Peptostreptococcales</taxon>
        <taxon>Tindalliaceae</taxon>
        <taxon>Tindallia</taxon>
    </lineage>
</organism>
<dbReference type="EMBL" id="FNPV01000011">
    <property type="protein sequence ID" value="SDZ19019.1"/>
    <property type="molecule type" value="Genomic_DNA"/>
</dbReference>
<sequence>MDISNIIALLIFILPGLLSESVSSALGCPKKDSPSEIRLAVKGIMISIPIIVASSIIYASINKLWSINLLVESLNQISNLAIYLMIVFVLSVIAGVLSEPAYSLWMKLIAYIRKQRNLIESSNKSCWEKFLIDRKESRFLEVILPDGKSEKGFAYCYSTPNEEKSLILGIDEVLFEFEDFDVERLFHNVKETYIDIEKNVVIKDYDMSDYIDWQESKSE</sequence>
<evidence type="ECO:0000313" key="3">
    <source>
        <dbReference type="Proteomes" id="UP000199230"/>
    </source>
</evidence>
<keyword evidence="1" id="KW-0812">Transmembrane</keyword>
<accession>A0A1H3R247</accession>
<evidence type="ECO:0000256" key="1">
    <source>
        <dbReference type="SAM" id="Phobius"/>
    </source>
</evidence>
<feature type="transmembrane region" description="Helical" evidence="1">
    <location>
        <begin position="39"/>
        <end position="61"/>
    </location>
</feature>
<keyword evidence="3" id="KW-1185">Reference proteome</keyword>
<gene>
    <name evidence="2" type="ORF">SAMN05192546_11160</name>
</gene>
<dbReference type="RefSeq" id="WP_093315343.1">
    <property type="nucleotide sequence ID" value="NZ_FNPV01000011.1"/>
</dbReference>
<evidence type="ECO:0000313" key="2">
    <source>
        <dbReference type="EMBL" id="SDZ19019.1"/>
    </source>
</evidence>
<reference evidence="2 3" key="1">
    <citation type="submission" date="2016-10" db="EMBL/GenBank/DDBJ databases">
        <authorList>
            <person name="de Groot N.N."/>
        </authorList>
    </citation>
    <scope>NUCLEOTIDE SEQUENCE [LARGE SCALE GENOMIC DNA]</scope>
    <source>
        <strain evidence="2 3">APO</strain>
    </source>
</reference>
<dbReference type="Pfam" id="PF19865">
    <property type="entry name" value="DUF6338"/>
    <property type="match status" value="1"/>
</dbReference>
<name>A0A1H3R247_9FIRM</name>
<feature type="transmembrane region" description="Helical" evidence="1">
    <location>
        <begin position="81"/>
        <end position="105"/>
    </location>
</feature>
<dbReference type="InterPro" id="IPR045919">
    <property type="entry name" value="DUF6338"/>
</dbReference>
<protein>
    <submittedName>
        <fullName evidence="2">Uncharacterized protein</fullName>
    </submittedName>
</protein>
<keyword evidence="1" id="KW-1133">Transmembrane helix</keyword>
<feature type="transmembrane region" description="Helical" evidence="1">
    <location>
        <begin position="6"/>
        <end position="27"/>
    </location>
</feature>
<proteinExistence type="predicted"/>
<dbReference type="Proteomes" id="UP000199230">
    <property type="component" value="Unassembled WGS sequence"/>
</dbReference>
<dbReference type="OrthoDB" id="2086190at2"/>
<dbReference type="AlphaFoldDB" id="A0A1H3R247"/>